<dbReference type="CDD" id="cd18773">
    <property type="entry name" value="PDC1_HK_sensor"/>
    <property type="match status" value="1"/>
</dbReference>
<dbReference type="GO" id="GO:0005886">
    <property type="term" value="C:plasma membrane"/>
    <property type="evidence" value="ECO:0007669"/>
    <property type="project" value="TreeGrafter"/>
</dbReference>
<feature type="transmembrane region" description="Helical" evidence="4">
    <location>
        <begin position="135"/>
        <end position="158"/>
    </location>
</feature>
<dbReference type="SMART" id="SM00283">
    <property type="entry name" value="MA"/>
    <property type="match status" value="1"/>
</dbReference>
<dbReference type="OrthoDB" id="304661at2"/>
<feature type="transmembrane region" description="Helical" evidence="4">
    <location>
        <begin position="461"/>
        <end position="487"/>
    </location>
</feature>
<keyword evidence="4" id="KW-1133">Transmembrane helix</keyword>
<feature type="transmembrane region" description="Helical" evidence="4">
    <location>
        <begin position="41"/>
        <end position="64"/>
    </location>
</feature>
<comment type="similarity">
    <text evidence="2">Belongs to the methyl-accepting chemotaxis (MCP) protein family.</text>
</comment>
<sequence length="848" mass="94246">MNSYRKFSRKYFLLTEVINLIFLVPFAFIFVFIFIDPSAIQFKAMLIGSIVSIVVSQILQLFILSQLRPLRIYLGKFEERVKIPTEEFLFARNRAVGLPKRVFFINSMRWLVSIIIVVIPFLLINETSKSQIVNLIGIVLFVAIISILVSFVTSAYLINGLFKDGFFELQGEIEFQSLEYQSMKVNLPLLISALLQLLLIALVLVSFNSMKSAIDLSYKNQLYNLNLNNSVHVSDFYSEKENAIRDFVKNPLHQKLIEQKKWNELTPILQALFAERGSFFENVFVASMEAPYKIEASGLPENASVGYPIQESEDAKENLKQSLAGNLHFSSVFQSPITKTSVILLTMPVKSESGKIIAMVGFPFRVGNFIKKSVGELKLGDSGYAFILDKNLVSIWHPNPQYERYDFSKTPIAEEMYKHNDEQIIFYMWEGKQKAMLSKYNSKYQYYFVTTIGVEDVEKQAIVALINLSIIAFMSSIFINLVVILVLRSRLKGLDSIDRILDLIQSGDLTQKANVDSVDEFGRMQLGLNNTIDQIADVVGANQSASEDLASSAEEMSVSLNSLSANAQTQAAAAEEISASIEQISAAIQSVDSQAEEQFKKVDFLKIQMDRLSDIIATTGKQVGNAALNVTQITNEARTGQASLDSMRNSISKISNSSAEIGNVIEIINSISEQINLLALNAAIEAARAGVYGRGFAVVADEIGKLADKTAQSIKDIDELIQANELEISNGTQTIETTISLITTIITGVSSFQQLTQSIEKNTMEQAKINVQVTEEVEKVNQISQAIKVSMEEQKNAIGEVSQAIFNINDLTQSTAAGLEEMTASSSGIANLADTLKRKINFFQLKQS</sequence>
<feature type="transmembrane region" description="Helical" evidence="4">
    <location>
        <begin position="12"/>
        <end position="35"/>
    </location>
</feature>
<dbReference type="PROSITE" id="PS50111">
    <property type="entry name" value="CHEMOTAXIS_TRANSDUC_2"/>
    <property type="match status" value="1"/>
</dbReference>
<dbReference type="PROSITE" id="PS50885">
    <property type="entry name" value="HAMP"/>
    <property type="match status" value="1"/>
</dbReference>
<reference evidence="7" key="1">
    <citation type="journal article" date="2019" name="PLoS Negl. Trop. Dis.">
        <title>Revisiting the worldwide diversity of Leptospira species in the environment.</title>
        <authorList>
            <person name="Vincent A.T."/>
            <person name="Schiettekatte O."/>
            <person name="Bourhy P."/>
            <person name="Veyrier F.J."/>
            <person name="Picardeau M."/>
        </authorList>
    </citation>
    <scope>NUCLEOTIDE SEQUENCE [LARGE SCALE GENOMIC DNA]</scope>
    <source>
        <strain evidence="7">201702476</strain>
    </source>
</reference>
<keyword evidence="1" id="KW-0145">Chemotaxis</keyword>
<dbReference type="SUPFAM" id="SSF58104">
    <property type="entry name" value="Methyl-accepting chemotaxis protein (MCP) signaling domain"/>
    <property type="match status" value="1"/>
</dbReference>
<accession>A0A4R9K907</accession>
<keyword evidence="4" id="KW-0812">Transmembrane</keyword>
<dbReference type="GO" id="GO:0004888">
    <property type="term" value="F:transmembrane signaling receptor activity"/>
    <property type="evidence" value="ECO:0007669"/>
    <property type="project" value="TreeGrafter"/>
</dbReference>
<organism evidence="7 8">
    <name type="scientific">Leptospira ognonensis</name>
    <dbReference type="NCBI Taxonomy" id="2484945"/>
    <lineage>
        <taxon>Bacteria</taxon>
        <taxon>Pseudomonadati</taxon>
        <taxon>Spirochaetota</taxon>
        <taxon>Spirochaetia</taxon>
        <taxon>Leptospirales</taxon>
        <taxon>Leptospiraceae</taxon>
        <taxon>Leptospira</taxon>
    </lineage>
</organism>
<feature type="transmembrane region" description="Helical" evidence="4">
    <location>
        <begin position="102"/>
        <end position="123"/>
    </location>
</feature>
<evidence type="ECO:0000256" key="1">
    <source>
        <dbReference type="ARBA" id="ARBA00022500"/>
    </source>
</evidence>
<comment type="caution">
    <text evidence="7">The sequence shown here is derived from an EMBL/GenBank/DDBJ whole genome shotgun (WGS) entry which is preliminary data.</text>
</comment>
<feature type="domain" description="Methyl-accepting transducer" evidence="5">
    <location>
        <begin position="545"/>
        <end position="802"/>
    </location>
</feature>
<dbReference type="PANTHER" id="PTHR43531">
    <property type="entry name" value="PROTEIN ICFG"/>
    <property type="match status" value="1"/>
</dbReference>
<dbReference type="GO" id="GO:0007165">
    <property type="term" value="P:signal transduction"/>
    <property type="evidence" value="ECO:0007669"/>
    <property type="project" value="UniProtKB-KW"/>
</dbReference>
<dbReference type="SMART" id="SM00304">
    <property type="entry name" value="HAMP"/>
    <property type="match status" value="1"/>
</dbReference>
<name>A0A4R9K907_9LEPT</name>
<dbReference type="GO" id="GO:0006935">
    <property type="term" value="P:chemotaxis"/>
    <property type="evidence" value="ECO:0007669"/>
    <property type="project" value="UniProtKB-KW"/>
</dbReference>
<dbReference type="Gene3D" id="3.30.450.20">
    <property type="entry name" value="PAS domain"/>
    <property type="match status" value="1"/>
</dbReference>
<feature type="domain" description="HAMP" evidence="6">
    <location>
        <begin position="488"/>
        <end position="540"/>
    </location>
</feature>
<evidence type="ECO:0000256" key="2">
    <source>
        <dbReference type="ARBA" id="ARBA00029447"/>
    </source>
</evidence>
<dbReference type="InterPro" id="IPR003660">
    <property type="entry name" value="HAMP_dom"/>
</dbReference>
<evidence type="ECO:0000256" key="3">
    <source>
        <dbReference type="PROSITE-ProRule" id="PRU00284"/>
    </source>
</evidence>
<dbReference type="InterPro" id="IPR004089">
    <property type="entry name" value="MCPsignal_dom"/>
</dbReference>
<dbReference type="RefSeq" id="WP_135622597.1">
    <property type="nucleotide sequence ID" value="NZ_RQGD01000014.1"/>
</dbReference>
<proteinExistence type="inferred from homology"/>
<keyword evidence="8" id="KW-1185">Reference proteome</keyword>
<dbReference type="Pfam" id="PF00015">
    <property type="entry name" value="MCPsignal"/>
    <property type="match status" value="1"/>
</dbReference>
<evidence type="ECO:0000259" key="5">
    <source>
        <dbReference type="PROSITE" id="PS50111"/>
    </source>
</evidence>
<protein>
    <submittedName>
        <fullName evidence="7">Methyl-accepting chemotaxis protein</fullName>
    </submittedName>
</protein>
<gene>
    <name evidence="7" type="ORF">EHQ58_04650</name>
</gene>
<dbReference type="InterPro" id="IPR051310">
    <property type="entry name" value="MCP_chemotaxis"/>
</dbReference>
<keyword evidence="3" id="KW-0807">Transducer</keyword>
<keyword evidence="4" id="KW-0472">Membrane</keyword>
<dbReference type="EMBL" id="RQGD01000014">
    <property type="protein sequence ID" value="TGL61900.1"/>
    <property type="molecule type" value="Genomic_DNA"/>
</dbReference>
<dbReference type="Gene3D" id="1.10.287.950">
    <property type="entry name" value="Methyl-accepting chemotaxis protein"/>
    <property type="match status" value="1"/>
</dbReference>
<evidence type="ECO:0000313" key="8">
    <source>
        <dbReference type="Proteomes" id="UP000297693"/>
    </source>
</evidence>
<dbReference type="AlphaFoldDB" id="A0A4R9K907"/>
<dbReference type="PANTHER" id="PTHR43531:SF11">
    <property type="entry name" value="METHYL-ACCEPTING CHEMOTAXIS PROTEIN 3"/>
    <property type="match status" value="1"/>
</dbReference>
<evidence type="ECO:0000256" key="4">
    <source>
        <dbReference type="SAM" id="Phobius"/>
    </source>
</evidence>
<dbReference type="Proteomes" id="UP000297693">
    <property type="component" value="Unassembled WGS sequence"/>
</dbReference>
<feature type="transmembrane region" description="Helical" evidence="4">
    <location>
        <begin position="187"/>
        <end position="207"/>
    </location>
</feature>
<evidence type="ECO:0000259" key="6">
    <source>
        <dbReference type="PROSITE" id="PS50885"/>
    </source>
</evidence>
<evidence type="ECO:0000313" key="7">
    <source>
        <dbReference type="EMBL" id="TGL61900.1"/>
    </source>
</evidence>